<dbReference type="PROSITE" id="PS01304">
    <property type="entry name" value="UBIH"/>
    <property type="match status" value="1"/>
</dbReference>
<dbReference type="Pfam" id="PF01494">
    <property type="entry name" value="FAD_binding_3"/>
    <property type="match status" value="1"/>
</dbReference>
<name>A0A0N7LB04_9BASI</name>
<evidence type="ECO:0000256" key="1">
    <source>
        <dbReference type="ARBA" id="ARBA00022630"/>
    </source>
</evidence>
<dbReference type="InterPro" id="IPR036188">
    <property type="entry name" value="FAD/NAD-bd_sf"/>
</dbReference>
<feature type="domain" description="FAD-binding" evidence="5">
    <location>
        <begin position="497"/>
        <end position="548"/>
    </location>
</feature>
<evidence type="ECO:0000313" key="7">
    <source>
        <dbReference type="Proteomes" id="UP000054845"/>
    </source>
</evidence>
<keyword evidence="3" id="KW-0560">Oxidoreductase</keyword>
<dbReference type="PANTHER" id="PTHR43876">
    <property type="entry name" value="UBIQUINONE BIOSYNTHESIS MONOOXYGENASE COQ6, MITOCHONDRIAL"/>
    <property type="match status" value="1"/>
</dbReference>
<dbReference type="GO" id="GO:0005739">
    <property type="term" value="C:mitochondrion"/>
    <property type="evidence" value="ECO:0007669"/>
    <property type="project" value="TreeGrafter"/>
</dbReference>
<dbReference type="PANTHER" id="PTHR43876:SF7">
    <property type="entry name" value="UBIQUINONE BIOSYNTHESIS MONOOXYGENASE COQ6, MITOCHONDRIAL"/>
    <property type="match status" value="1"/>
</dbReference>
<keyword evidence="7" id="KW-1185">Reference proteome</keyword>
<evidence type="ECO:0000259" key="5">
    <source>
        <dbReference type="Pfam" id="PF01494"/>
    </source>
</evidence>
<dbReference type="InterPro" id="IPR002938">
    <property type="entry name" value="FAD-bd"/>
</dbReference>
<evidence type="ECO:0000256" key="3">
    <source>
        <dbReference type="ARBA" id="ARBA00023002"/>
    </source>
</evidence>
<dbReference type="PRINTS" id="PR00420">
    <property type="entry name" value="RNGMNOXGNASE"/>
</dbReference>
<dbReference type="EMBL" id="CCYA01000269">
    <property type="protein sequence ID" value="CEH18034.1"/>
    <property type="molecule type" value="Genomic_DNA"/>
</dbReference>
<reference evidence="6 7" key="1">
    <citation type="submission" date="2014-09" db="EMBL/GenBank/DDBJ databases">
        <authorList>
            <person name="Magalhaes I.L.F."/>
            <person name="Oliveira U."/>
            <person name="Santos F.R."/>
            <person name="Vidigal T.H.D.A."/>
            <person name="Brescovit A.D."/>
            <person name="Santos A.J."/>
        </authorList>
    </citation>
    <scope>NUCLEOTIDE SEQUENCE [LARGE SCALE GENOMIC DNA]</scope>
</reference>
<dbReference type="Gene3D" id="3.50.50.60">
    <property type="entry name" value="FAD/NAD(P)-binding domain"/>
    <property type="match status" value="2"/>
</dbReference>
<dbReference type="SUPFAM" id="SSF51905">
    <property type="entry name" value="FAD/NAD(P)-binding domain"/>
    <property type="match status" value="1"/>
</dbReference>
<feature type="compositionally biased region" description="Polar residues" evidence="4">
    <location>
        <begin position="469"/>
        <end position="487"/>
    </location>
</feature>
<keyword evidence="2" id="KW-0274">FAD</keyword>
<dbReference type="OrthoDB" id="683240at2759"/>
<keyword evidence="6" id="KW-0830">Ubiquinone</keyword>
<dbReference type="InterPro" id="IPR051205">
    <property type="entry name" value="UbiH/COQ6_monooxygenase"/>
</dbReference>
<dbReference type="GO" id="GO:0004497">
    <property type="term" value="F:monooxygenase activity"/>
    <property type="evidence" value="ECO:0007669"/>
    <property type="project" value="UniProtKB-KW"/>
</dbReference>
<evidence type="ECO:0000256" key="2">
    <source>
        <dbReference type="ARBA" id="ARBA00022827"/>
    </source>
</evidence>
<proteinExistence type="predicted"/>
<dbReference type="GO" id="GO:0071949">
    <property type="term" value="F:FAD binding"/>
    <property type="evidence" value="ECO:0007669"/>
    <property type="project" value="InterPro"/>
</dbReference>
<feature type="region of interest" description="Disordered" evidence="4">
    <location>
        <begin position="468"/>
        <end position="488"/>
    </location>
</feature>
<evidence type="ECO:0000256" key="4">
    <source>
        <dbReference type="SAM" id="MobiDB-lite"/>
    </source>
</evidence>
<dbReference type="InterPro" id="IPR018168">
    <property type="entry name" value="Ubi_Hdrlase_CS"/>
</dbReference>
<keyword evidence="1" id="KW-0285">Flavoprotein</keyword>
<dbReference type="Proteomes" id="UP000054845">
    <property type="component" value="Unassembled WGS sequence"/>
</dbReference>
<organism evidence="6 7">
    <name type="scientific">Ceraceosorus bombacis</name>
    <dbReference type="NCBI Taxonomy" id="401625"/>
    <lineage>
        <taxon>Eukaryota</taxon>
        <taxon>Fungi</taxon>
        <taxon>Dikarya</taxon>
        <taxon>Basidiomycota</taxon>
        <taxon>Ustilaginomycotina</taxon>
        <taxon>Exobasidiomycetes</taxon>
        <taxon>Ceraceosorales</taxon>
        <taxon>Ceraceosoraceae</taxon>
        <taxon>Ceraceosorus</taxon>
    </lineage>
</organism>
<protein>
    <submittedName>
        <fullName evidence="6">Monooxygenase involved in coenzyme Q (Ubiquinone) biosynthesis</fullName>
    </submittedName>
</protein>
<evidence type="ECO:0000313" key="6">
    <source>
        <dbReference type="EMBL" id="CEH18034.1"/>
    </source>
</evidence>
<sequence length="651" mass="69247">MSAPVVGCLTRSAGAILGRQALTSDVCACTSLASHRWRSKAFSTSYSGAIPSDDIQSVDIAIVGAGVVGLALASSLTRKGVLHPKTRLALIDPRPLEAIQQWSPGNGSAYADGVAWSNRVISLNEENRSWLEALGALPDHLDPRRMNPIRNMRITDGLTGSLMRVDAPPSEHGTEARLASMVEIDALCKALSHTLNTLDRASLQYHASTVRSIQASATPEVEEPQDAWPTINLSSGESVRARLLVGADGGNSPVRKYSRIESSASKDYGKKGVVGTLRIDPAHAVGSEGVARQRFLPTGPIAWLPVSETAASMVWTLPAELANAIIAMHRSSNGNTLLAQLVTAAHRLPWPVLRSILQAIHNHQNVPTPRDASRDWSWLSPLILSELNQPGVPDPIAGHEVPPAVQEVDASSVAAFPLRMNHAQGYSAYGQGVDSARYSFNINDSWSEILTKGILQAQSLAGLRKPSSLADSSLSERPSQPGAQFSALSRDRAISKARGRVVLVGDAAHTTHPLAGQGLNLGIADARSLSNHLGQAARDGSDLGVAAYALAAYESERWGANETMLKTCDSLDWVYSFDNTIGPTATLQDQETLDDTFEGPEDPRAKVLAEAFVWARSTGLEVVNELGPVKEGLARLAGSAYSRPKSNTGSG</sequence>
<dbReference type="STRING" id="401625.A0A0N7LB04"/>
<accession>A0A0N7LB04</accession>
<dbReference type="AlphaFoldDB" id="A0A0N7LB04"/>
<keyword evidence="6" id="KW-0503">Monooxygenase</keyword>